<evidence type="ECO:0000256" key="7">
    <source>
        <dbReference type="ARBA" id="ARBA00022741"/>
    </source>
</evidence>
<dbReference type="PANTHER" id="PTHR13504">
    <property type="entry name" value="FIDO DOMAIN-CONTAINING PROTEIN DDB_G0283145"/>
    <property type="match status" value="1"/>
</dbReference>
<evidence type="ECO:0000256" key="6">
    <source>
        <dbReference type="ARBA" id="ARBA00022737"/>
    </source>
</evidence>
<dbReference type="GO" id="GO:0016020">
    <property type="term" value="C:membrane"/>
    <property type="evidence" value="ECO:0007669"/>
    <property type="project" value="UniProtKB-SubCell"/>
</dbReference>
<keyword evidence="10 20" id="KW-1133">Transmembrane helix</keyword>
<dbReference type="PANTHER" id="PTHR13504:SF34">
    <property type="entry name" value="PROTEIN ADENYLYLTRANSFERASE FICD"/>
    <property type="match status" value="1"/>
</dbReference>
<feature type="region of interest" description="Disordered" evidence="19">
    <location>
        <begin position="1149"/>
        <end position="1182"/>
    </location>
</feature>
<feature type="site" description="Important for autoinhibition of adenylyltransferase activity" evidence="17">
    <location>
        <position position="277"/>
    </location>
</feature>
<dbReference type="InterPro" id="IPR040198">
    <property type="entry name" value="Fido_containing"/>
</dbReference>
<evidence type="ECO:0000256" key="5">
    <source>
        <dbReference type="ARBA" id="ARBA00022695"/>
    </source>
</evidence>
<feature type="binding site" evidence="16">
    <location>
        <begin position="411"/>
        <end position="418"/>
    </location>
    <ligand>
        <name>ATP</name>
        <dbReference type="ChEBI" id="CHEBI:30616"/>
    </ligand>
</feature>
<evidence type="ECO:0000256" key="14">
    <source>
        <dbReference type="ARBA" id="ARBA00048696"/>
    </source>
</evidence>
<evidence type="ECO:0000259" key="21">
    <source>
        <dbReference type="PROSITE" id="PS51459"/>
    </source>
</evidence>
<evidence type="ECO:0000256" key="2">
    <source>
        <dbReference type="ARBA" id="ARBA00009742"/>
    </source>
</evidence>
<comment type="subcellular location">
    <subcellularLocation>
        <location evidence="1">Membrane</location>
        <topology evidence="1">Single-pass membrane protein</topology>
    </subcellularLocation>
</comment>
<dbReference type="Gene3D" id="1.25.40.10">
    <property type="entry name" value="Tetratricopeptide repeat domain"/>
    <property type="match status" value="1"/>
</dbReference>
<evidence type="ECO:0000256" key="17">
    <source>
        <dbReference type="PIRSR" id="PIRSR640198-3"/>
    </source>
</evidence>
<feature type="region of interest" description="Disordered" evidence="19">
    <location>
        <begin position="1012"/>
        <end position="1031"/>
    </location>
</feature>
<dbReference type="AlphaFoldDB" id="A0A915EWG6"/>
<dbReference type="Proteomes" id="UP000887562">
    <property type="component" value="Unplaced"/>
</dbReference>
<feature type="compositionally biased region" description="Basic and acidic residues" evidence="19">
    <location>
        <begin position="879"/>
        <end position="893"/>
    </location>
</feature>
<evidence type="ECO:0000256" key="1">
    <source>
        <dbReference type="ARBA" id="ARBA00004167"/>
    </source>
</evidence>
<dbReference type="WBParaSite" id="maker-E.canG7_contigs_2375-snap-gene-0.9-mRNA-1">
    <property type="protein sequence ID" value="maker-E.canG7_contigs_2375-snap-gene-0.9-mRNA-1"/>
    <property type="gene ID" value="EcG7_07544"/>
</dbReference>
<dbReference type="InterPro" id="IPR029157">
    <property type="entry name" value="CEP44_CC"/>
</dbReference>
<feature type="active site" evidence="15">
    <location>
        <position position="407"/>
    </location>
</feature>
<feature type="glycosylation site" description="N-linked (GlcNAc...) asparagine" evidence="18">
    <location>
        <position position="318"/>
    </location>
</feature>
<feature type="region of interest" description="Disordered" evidence="19">
    <location>
        <begin position="1075"/>
        <end position="1134"/>
    </location>
</feature>
<evidence type="ECO:0000256" key="9">
    <source>
        <dbReference type="ARBA" id="ARBA00022840"/>
    </source>
</evidence>
<feature type="compositionally biased region" description="Polar residues" evidence="19">
    <location>
        <begin position="1093"/>
        <end position="1113"/>
    </location>
</feature>
<dbReference type="InterPro" id="IPR011990">
    <property type="entry name" value="TPR-like_helical_dom_sf"/>
</dbReference>
<evidence type="ECO:0000256" key="10">
    <source>
        <dbReference type="ARBA" id="ARBA00022989"/>
    </source>
</evidence>
<comment type="catalytic activity">
    <reaction evidence="14">
        <text>L-tyrosyl-[protein] + ATP = O-(5'-adenylyl)-L-tyrosyl-[protein] + diphosphate</text>
        <dbReference type="Rhea" id="RHEA:54288"/>
        <dbReference type="Rhea" id="RHEA-COMP:10136"/>
        <dbReference type="Rhea" id="RHEA-COMP:13846"/>
        <dbReference type="ChEBI" id="CHEBI:30616"/>
        <dbReference type="ChEBI" id="CHEBI:33019"/>
        <dbReference type="ChEBI" id="CHEBI:46858"/>
        <dbReference type="ChEBI" id="CHEBI:83624"/>
        <dbReference type="EC" id="2.7.7.108"/>
    </reaction>
</comment>
<evidence type="ECO:0000256" key="12">
    <source>
        <dbReference type="ARBA" id="ARBA00034531"/>
    </source>
</evidence>
<dbReference type="Gene3D" id="1.10.3290.10">
    <property type="entry name" value="Fido-like domain"/>
    <property type="match status" value="1"/>
</dbReference>
<dbReference type="Pfam" id="PF15007">
    <property type="entry name" value="CEP44"/>
    <property type="match status" value="1"/>
</dbReference>
<evidence type="ECO:0000256" key="8">
    <source>
        <dbReference type="ARBA" id="ARBA00022803"/>
    </source>
</evidence>
<keyword evidence="8" id="KW-0802">TPR repeat</keyword>
<proteinExistence type="inferred from homology"/>
<evidence type="ECO:0000313" key="22">
    <source>
        <dbReference type="Proteomes" id="UP000887562"/>
    </source>
</evidence>
<keyword evidence="5" id="KW-0548">Nucleotidyltransferase</keyword>
<keyword evidence="9 16" id="KW-0067">ATP-binding</keyword>
<evidence type="ECO:0000256" key="13">
    <source>
        <dbReference type="ARBA" id="ARBA00047939"/>
    </source>
</evidence>
<dbReference type="GO" id="GO:0005524">
    <property type="term" value="F:ATP binding"/>
    <property type="evidence" value="ECO:0007669"/>
    <property type="project" value="UniProtKB-KW"/>
</dbReference>
<sequence>MPACGRFLLLYVFLVISCLALCPYSLWVTLTSGLHNCLKLANLEVFLKSSTLYVITHKYFLRNANSDNSTSQHCVSIGSDVNLHDYEPARSLIHSKQSRVNDYVKFANAGSVECASLCKEAKVSMILAVKHQAAGHSEMALKLLKHAAELDPKNSDILNLLGEAFEKLWIASKGNKINSAVLSYDELIISMSPDQVESIVTADSLYTKALISDPANTRASNNRRRTLPIVEKIDRQRFQKIDLKVVRFYLVPESDPGLKKAKIEHYFQHIYHSNAIEGNTLSLAQTRAVLETRLAIGGKSLQEQNEILGLDAAFKYLNTTLLSGSASPISLSDILELHRRVLSFINLAEAGHLRQTQVFVGDHIPPPANMLPDLMQELVDWINSDEAAALHPIELAALAHWKLVYIHPFYDGNGRTSRLVMNLLLMRAGFPPAIVRKDDRHIYYETLKAANSGDVRPFIRFIAECAERAVDDYLKAAFGTATSEIEKKIVISSNRPSLYQLGPLAQCIPALHFPWMPHERPVGQPNIIYSTQAVEALRRQLRFFRIKLDVDFHSMILGLSSPFIKLYRHLLCEYDSRVSLFLSSNNFLLHETEDHRFIELLYRICRDIFTMKPPLSLTQFLTNSFAGQKLKMATEIVKAVGELQKDLRRKAPKNCDVLSLICSPSAGPGGIRQVTSSYPSLPTSAVLQLPPLSSSQRASQGACGDGARGAVRGVGTTFPRSSQQNQLSSTQQSRLLIPPQQADAISSPITDAESLCADDHLSPGHLHRGTLLAFPLQSKPKPGSSPSIVKDSLGCAKNEYLPGLLTTLNTLSNQLSQIVDRVAGIELRVCAIEKPIREAATNQAGPLVDKEKLKSKEKLTPHDSRRTDPHDITGLSPDSADRSDRVHSDEATPRPHLNILYPPIEEQLVYWRSRHPQDQLSLSETSASVEINDPLLSSINTSATFSGRCQLQDVPDASTSGCYSPRFTVIPRVSIHKEDRNARSTNPITEAQAVLTVVNNPVFRQTFEQDAPIHERGGPNSPLQPFTEPLHGKALPQSLATAAFHELSLPKSVSTVLQSKSGAYVPSIMSHIESGDPVRGGNSKVFSKRPTAHFTNNDRSASIMECTNNSNNPPDVDQGLEQQVDGNSRPVEQPSTFTNKLIATCAEVEDVQPPLPPLTAGPEARPVPPSGDDAEDRCLRLA</sequence>
<dbReference type="PROSITE" id="PS51257">
    <property type="entry name" value="PROKAR_LIPOPROTEIN"/>
    <property type="match status" value="1"/>
</dbReference>
<evidence type="ECO:0000256" key="11">
    <source>
        <dbReference type="ARBA" id="ARBA00023136"/>
    </source>
</evidence>
<dbReference type="GO" id="GO:0070733">
    <property type="term" value="F:AMPylase activity"/>
    <property type="evidence" value="ECO:0007669"/>
    <property type="project" value="UniProtKB-EC"/>
</dbReference>
<accession>A0A915EWG6</accession>
<dbReference type="InterPro" id="IPR036597">
    <property type="entry name" value="Fido-like_dom_sf"/>
</dbReference>
<organism evidence="22 23">
    <name type="scientific">Echinococcus canadensis</name>
    <dbReference type="NCBI Taxonomy" id="519352"/>
    <lineage>
        <taxon>Eukaryota</taxon>
        <taxon>Metazoa</taxon>
        <taxon>Spiralia</taxon>
        <taxon>Lophotrochozoa</taxon>
        <taxon>Platyhelminthes</taxon>
        <taxon>Cestoda</taxon>
        <taxon>Eucestoda</taxon>
        <taxon>Cyclophyllidea</taxon>
        <taxon>Taeniidae</taxon>
        <taxon>Echinococcus</taxon>
        <taxon>Echinococcus canadensis group</taxon>
    </lineage>
</organism>
<keyword evidence="7 16" id="KW-0547">Nucleotide-binding</keyword>
<feature type="transmembrane region" description="Helical" evidence="20">
    <location>
        <begin position="7"/>
        <end position="27"/>
    </location>
</feature>
<evidence type="ECO:0000256" key="20">
    <source>
        <dbReference type="SAM" id="Phobius"/>
    </source>
</evidence>
<reference evidence="23" key="1">
    <citation type="submission" date="2022-11" db="UniProtKB">
        <authorList>
            <consortium name="WormBaseParasite"/>
        </authorList>
    </citation>
    <scope>IDENTIFICATION</scope>
</reference>
<keyword evidence="3" id="KW-0808">Transferase</keyword>
<feature type="region of interest" description="Disordered" evidence="19">
    <location>
        <begin position="697"/>
        <end position="734"/>
    </location>
</feature>
<dbReference type="SUPFAM" id="SSF48452">
    <property type="entry name" value="TPR-like"/>
    <property type="match status" value="1"/>
</dbReference>
<dbReference type="Pfam" id="PF02661">
    <property type="entry name" value="Fic"/>
    <property type="match status" value="1"/>
</dbReference>
<dbReference type="SUPFAM" id="SSF140931">
    <property type="entry name" value="Fic-like"/>
    <property type="match status" value="1"/>
</dbReference>
<keyword evidence="4 20" id="KW-0812">Transmembrane</keyword>
<dbReference type="PROSITE" id="PS51459">
    <property type="entry name" value="FIDO"/>
    <property type="match status" value="1"/>
</dbReference>
<evidence type="ECO:0000256" key="19">
    <source>
        <dbReference type="SAM" id="MobiDB-lite"/>
    </source>
</evidence>
<dbReference type="InterPro" id="IPR003812">
    <property type="entry name" value="Fido"/>
</dbReference>
<feature type="binding site" evidence="16">
    <location>
        <begin position="443"/>
        <end position="444"/>
    </location>
    <ligand>
        <name>ATP</name>
        <dbReference type="ChEBI" id="CHEBI:30616"/>
    </ligand>
</feature>
<name>A0A915EWG6_9CEST</name>
<evidence type="ECO:0000256" key="15">
    <source>
        <dbReference type="PIRSR" id="PIRSR640198-1"/>
    </source>
</evidence>
<evidence type="ECO:0000256" key="4">
    <source>
        <dbReference type="ARBA" id="ARBA00022692"/>
    </source>
</evidence>
<feature type="domain" description="Fido" evidence="21">
    <location>
        <begin position="329"/>
        <end position="464"/>
    </location>
</feature>
<protein>
    <recommendedName>
        <fullName evidence="12">protein adenylyltransferase</fullName>
        <ecNumber evidence="12">2.7.7.108</ecNumber>
    </recommendedName>
</protein>
<keyword evidence="6" id="KW-0677">Repeat</keyword>
<feature type="binding site" evidence="16">
    <location>
        <begin position="360"/>
        <end position="363"/>
    </location>
    <ligand>
        <name>ATP</name>
        <dbReference type="ChEBI" id="CHEBI:30616"/>
    </ligand>
</feature>
<evidence type="ECO:0000256" key="18">
    <source>
        <dbReference type="PIRSR" id="PIRSR640198-4"/>
    </source>
</evidence>
<feature type="compositionally biased region" description="Low complexity" evidence="19">
    <location>
        <begin position="708"/>
        <end position="733"/>
    </location>
</feature>
<evidence type="ECO:0000256" key="16">
    <source>
        <dbReference type="PIRSR" id="PIRSR640198-2"/>
    </source>
</evidence>
<comment type="similarity">
    <text evidence="2">Belongs to the fic family.</text>
</comment>
<comment type="catalytic activity">
    <reaction evidence="13">
        <text>L-threonyl-[protein] + ATP = 3-O-(5'-adenylyl)-L-threonyl-[protein] + diphosphate</text>
        <dbReference type="Rhea" id="RHEA:54292"/>
        <dbReference type="Rhea" id="RHEA-COMP:11060"/>
        <dbReference type="Rhea" id="RHEA-COMP:13847"/>
        <dbReference type="ChEBI" id="CHEBI:30013"/>
        <dbReference type="ChEBI" id="CHEBI:30616"/>
        <dbReference type="ChEBI" id="CHEBI:33019"/>
        <dbReference type="ChEBI" id="CHEBI:138113"/>
        <dbReference type="EC" id="2.7.7.108"/>
    </reaction>
</comment>
<keyword evidence="11 20" id="KW-0472">Membrane</keyword>
<keyword evidence="22" id="KW-1185">Reference proteome</keyword>
<dbReference type="EC" id="2.7.7.108" evidence="12"/>
<feature type="compositionally biased region" description="Basic and acidic residues" evidence="19">
    <location>
        <begin position="848"/>
        <end position="871"/>
    </location>
</feature>
<feature type="compositionally biased region" description="Pro residues" evidence="19">
    <location>
        <begin position="1153"/>
        <end position="1169"/>
    </location>
</feature>
<evidence type="ECO:0000256" key="3">
    <source>
        <dbReference type="ARBA" id="ARBA00022679"/>
    </source>
</evidence>
<feature type="region of interest" description="Disordered" evidence="19">
    <location>
        <begin position="843"/>
        <end position="898"/>
    </location>
</feature>
<evidence type="ECO:0000313" key="23">
    <source>
        <dbReference type="WBParaSite" id="maker-E.canG7_contigs_2375-snap-gene-0.9-mRNA-1"/>
    </source>
</evidence>
<feature type="binding site" evidence="16">
    <location>
        <position position="451"/>
    </location>
    <ligand>
        <name>ATP</name>
        <dbReference type="ChEBI" id="CHEBI:30616"/>
    </ligand>
</feature>